<gene>
    <name evidence="1" type="ordered locus">AALP_Aa8g456600</name>
</gene>
<proteinExistence type="predicted"/>
<sequence>MQGVRDERRVKSYARRNNLNGLADAMKELYTSSEESHQRPRKTMLNKIQLSLKFRFKQRTEKRFFTSQSTPFLLV</sequence>
<evidence type="ECO:0000313" key="1">
    <source>
        <dbReference type="EMBL" id="KFK27983.1"/>
    </source>
</evidence>
<dbReference type="EMBL" id="CM002876">
    <property type="protein sequence ID" value="KFK27983.1"/>
    <property type="molecule type" value="Genomic_DNA"/>
</dbReference>
<accession>A0A087GDN1</accession>
<dbReference type="AlphaFoldDB" id="A0A087GDN1"/>
<protein>
    <submittedName>
        <fullName evidence="1">Uncharacterized protein</fullName>
    </submittedName>
</protein>
<dbReference type="Gramene" id="KFK27983">
    <property type="protein sequence ID" value="KFK27983"/>
    <property type="gene ID" value="AALP_AA8G456600"/>
</dbReference>
<organism evidence="1 2">
    <name type="scientific">Arabis alpina</name>
    <name type="common">Alpine rock-cress</name>
    <dbReference type="NCBI Taxonomy" id="50452"/>
    <lineage>
        <taxon>Eukaryota</taxon>
        <taxon>Viridiplantae</taxon>
        <taxon>Streptophyta</taxon>
        <taxon>Embryophyta</taxon>
        <taxon>Tracheophyta</taxon>
        <taxon>Spermatophyta</taxon>
        <taxon>Magnoliopsida</taxon>
        <taxon>eudicotyledons</taxon>
        <taxon>Gunneridae</taxon>
        <taxon>Pentapetalae</taxon>
        <taxon>rosids</taxon>
        <taxon>malvids</taxon>
        <taxon>Brassicales</taxon>
        <taxon>Brassicaceae</taxon>
        <taxon>Arabideae</taxon>
        <taxon>Arabis</taxon>
    </lineage>
</organism>
<reference evidence="2" key="1">
    <citation type="journal article" date="2015" name="Nat. Plants">
        <title>Genome expansion of Arabis alpina linked with retrotransposition and reduced symmetric DNA methylation.</title>
        <authorList>
            <person name="Willing E.M."/>
            <person name="Rawat V."/>
            <person name="Mandakova T."/>
            <person name="Maumus F."/>
            <person name="James G.V."/>
            <person name="Nordstroem K.J."/>
            <person name="Becker C."/>
            <person name="Warthmann N."/>
            <person name="Chica C."/>
            <person name="Szarzynska B."/>
            <person name="Zytnicki M."/>
            <person name="Albani M.C."/>
            <person name="Kiefer C."/>
            <person name="Bergonzi S."/>
            <person name="Castaings L."/>
            <person name="Mateos J.L."/>
            <person name="Berns M.C."/>
            <person name="Bujdoso N."/>
            <person name="Piofczyk T."/>
            <person name="de Lorenzo L."/>
            <person name="Barrero-Sicilia C."/>
            <person name="Mateos I."/>
            <person name="Piednoel M."/>
            <person name="Hagmann J."/>
            <person name="Chen-Min-Tao R."/>
            <person name="Iglesias-Fernandez R."/>
            <person name="Schuster S.C."/>
            <person name="Alonso-Blanco C."/>
            <person name="Roudier F."/>
            <person name="Carbonero P."/>
            <person name="Paz-Ares J."/>
            <person name="Davis S.J."/>
            <person name="Pecinka A."/>
            <person name="Quesneville H."/>
            <person name="Colot V."/>
            <person name="Lysak M.A."/>
            <person name="Weigel D."/>
            <person name="Coupland G."/>
            <person name="Schneeberger K."/>
        </authorList>
    </citation>
    <scope>NUCLEOTIDE SEQUENCE [LARGE SCALE GENOMIC DNA]</scope>
    <source>
        <strain evidence="2">cv. Pajares</strain>
    </source>
</reference>
<dbReference type="OrthoDB" id="1930709at2759"/>
<name>A0A087GDN1_ARAAL</name>
<dbReference type="Proteomes" id="UP000029120">
    <property type="component" value="Chromosome 8"/>
</dbReference>
<keyword evidence="2" id="KW-1185">Reference proteome</keyword>
<evidence type="ECO:0000313" key="2">
    <source>
        <dbReference type="Proteomes" id="UP000029120"/>
    </source>
</evidence>